<dbReference type="Proteomes" id="UP000321196">
    <property type="component" value="Unassembled WGS sequence"/>
</dbReference>
<evidence type="ECO:0000313" key="2">
    <source>
        <dbReference type="EMBL" id="TXK04408.1"/>
    </source>
</evidence>
<protein>
    <recommendedName>
        <fullName evidence="4">DUF4352 domain-containing protein</fullName>
    </recommendedName>
</protein>
<name>A0A5C8HLP9_9MICO</name>
<dbReference type="EMBL" id="VRSW01000002">
    <property type="protein sequence ID" value="TXK04408.1"/>
    <property type="molecule type" value="Genomic_DNA"/>
</dbReference>
<evidence type="ECO:0000313" key="3">
    <source>
        <dbReference type="Proteomes" id="UP000321196"/>
    </source>
</evidence>
<dbReference type="RefSeq" id="WP_147825543.1">
    <property type="nucleotide sequence ID" value="NZ_BAAARG010000002.1"/>
</dbReference>
<reference evidence="2 3" key="1">
    <citation type="submission" date="2019-08" db="EMBL/GenBank/DDBJ databases">
        <authorList>
            <person name="Dong K."/>
        </authorList>
    </citation>
    <scope>NUCLEOTIDE SEQUENCE [LARGE SCALE GENOMIC DNA]</scope>
    <source>
        <strain evidence="2 3">M4-8</strain>
    </source>
</reference>
<feature type="transmembrane region" description="Helical" evidence="1">
    <location>
        <begin position="12"/>
        <end position="30"/>
    </location>
</feature>
<comment type="caution">
    <text evidence="2">The sequence shown here is derived from an EMBL/GenBank/DDBJ whole genome shotgun (WGS) entry which is preliminary data.</text>
</comment>
<keyword evidence="3" id="KW-1185">Reference proteome</keyword>
<gene>
    <name evidence="2" type="ORF">FVP60_06795</name>
</gene>
<keyword evidence="1" id="KW-1133">Transmembrane helix</keyword>
<proteinExistence type="predicted"/>
<keyword evidence="1" id="KW-0472">Membrane</keyword>
<evidence type="ECO:0008006" key="4">
    <source>
        <dbReference type="Google" id="ProtNLM"/>
    </source>
</evidence>
<evidence type="ECO:0000256" key="1">
    <source>
        <dbReference type="SAM" id="Phobius"/>
    </source>
</evidence>
<organism evidence="2 3">
    <name type="scientific">Microbacterium mitrae</name>
    <dbReference type="NCBI Taxonomy" id="664640"/>
    <lineage>
        <taxon>Bacteria</taxon>
        <taxon>Bacillati</taxon>
        <taxon>Actinomycetota</taxon>
        <taxon>Actinomycetes</taxon>
        <taxon>Micrococcales</taxon>
        <taxon>Microbacteriaceae</taxon>
        <taxon>Microbacterium</taxon>
    </lineage>
</organism>
<keyword evidence="1" id="KW-0812">Transmembrane</keyword>
<sequence>MSAWLQANRWAFIALPITVAVFAIAVWFFAIRPTVVANGGTATKFGIDDTIMVGTTTLTNLSVQYQLPAAAEPMTGTEVMAFTVESEQGDDAMYLCHIELTHNGDPRLTFRPTSLDVGLTGDAAYASNCIGSDTKAIEYLVFLIPEGLTGDFSLRFLDPDQPVEVDFAR</sequence>
<dbReference type="AlphaFoldDB" id="A0A5C8HLP9"/>
<accession>A0A5C8HLP9</accession>